<dbReference type="Gene3D" id="3.30.429.10">
    <property type="entry name" value="Macrophage Migration Inhibitory Factor"/>
    <property type="match status" value="1"/>
</dbReference>
<dbReference type="EMBL" id="CATQJA010001747">
    <property type="protein sequence ID" value="CAJ0568472.1"/>
    <property type="molecule type" value="Genomic_DNA"/>
</dbReference>
<evidence type="ECO:0008006" key="4">
    <source>
        <dbReference type="Google" id="ProtNLM"/>
    </source>
</evidence>
<evidence type="ECO:0000313" key="3">
    <source>
        <dbReference type="Proteomes" id="UP001177023"/>
    </source>
</evidence>
<keyword evidence="3" id="KW-1185">Reference proteome</keyword>
<dbReference type="GO" id="GO:0005615">
    <property type="term" value="C:extracellular space"/>
    <property type="evidence" value="ECO:0007669"/>
    <property type="project" value="TreeGrafter"/>
</dbReference>
<evidence type="ECO:0000313" key="2">
    <source>
        <dbReference type="EMBL" id="CAJ0568472.1"/>
    </source>
</evidence>
<dbReference type="Pfam" id="PF01187">
    <property type="entry name" value="MIF"/>
    <property type="match status" value="1"/>
</dbReference>
<proteinExistence type="inferred from homology"/>
<dbReference type="InterPro" id="IPR014347">
    <property type="entry name" value="Tautomerase/MIF_sf"/>
</dbReference>
<feature type="non-terminal residue" evidence="2">
    <location>
        <position position="1"/>
    </location>
</feature>
<accession>A0AA36CHH5</accession>
<dbReference type="SUPFAM" id="SSF55331">
    <property type="entry name" value="Tautomerase/MIF"/>
    <property type="match status" value="1"/>
</dbReference>
<reference evidence="2" key="1">
    <citation type="submission" date="2023-06" db="EMBL/GenBank/DDBJ databases">
        <authorList>
            <person name="Delattre M."/>
        </authorList>
    </citation>
    <scope>NUCLEOTIDE SEQUENCE</scope>
    <source>
        <strain evidence="2">AF72</strain>
    </source>
</reference>
<organism evidence="2 3">
    <name type="scientific">Mesorhabditis spiculigera</name>
    <dbReference type="NCBI Taxonomy" id="96644"/>
    <lineage>
        <taxon>Eukaryota</taxon>
        <taxon>Metazoa</taxon>
        <taxon>Ecdysozoa</taxon>
        <taxon>Nematoda</taxon>
        <taxon>Chromadorea</taxon>
        <taxon>Rhabditida</taxon>
        <taxon>Rhabditina</taxon>
        <taxon>Rhabditomorpha</taxon>
        <taxon>Rhabditoidea</taxon>
        <taxon>Rhabditidae</taxon>
        <taxon>Mesorhabditinae</taxon>
        <taxon>Mesorhabditis</taxon>
    </lineage>
</organism>
<protein>
    <recommendedName>
        <fullName evidence="4">Macrophage migration inhibitory factor</fullName>
    </recommendedName>
</protein>
<dbReference type="GO" id="GO:0005125">
    <property type="term" value="F:cytokine activity"/>
    <property type="evidence" value="ECO:0007669"/>
    <property type="project" value="TreeGrafter"/>
</dbReference>
<comment type="similarity">
    <text evidence="1">Belongs to the MIF family.</text>
</comment>
<name>A0AA36CHH5_9BILA</name>
<gene>
    <name evidence="2" type="ORF">MSPICULIGERA_LOCUS6990</name>
</gene>
<evidence type="ECO:0000256" key="1">
    <source>
        <dbReference type="ARBA" id="ARBA00005851"/>
    </source>
</evidence>
<dbReference type="GO" id="GO:0050178">
    <property type="term" value="F:phenylpyruvate tautomerase activity"/>
    <property type="evidence" value="ECO:0007669"/>
    <property type="project" value="TreeGrafter"/>
</dbReference>
<sequence>MLLSTLLRTRASPILRMPVLRVVTNLGDVPETLEAQLTKVVADIMKKPEERFWCEVQTGARISQGGTKDPCVFVSVKSIGAVGKDENPRLSQQITDYCHNALSVAKDKISVQYIDMDPNTFARGGTTIAEQLAQQSKQ</sequence>
<dbReference type="PANTHER" id="PTHR11954:SF37">
    <property type="entry name" value="MIF-LIKE PROTEIN MIF-2"/>
    <property type="match status" value="1"/>
</dbReference>
<comment type="caution">
    <text evidence="2">The sequence shown here is derived from an EMBL/GenBank/DDBJ whole genome shotgun (WGS) entry which is preliminary data.</text>
</comment>
<dbReference type="InterPro" id="IPR001398">
    <property type="entry name" value="Macrophage_inhib_fac"/>
</dbReference>
<dbReference type="PANTHER" id="PTHR11954">
    <property type="entry name" value="D-DOPACHROME DECARBOXYLASE"/>
    <property type="match status" value="1"/>
</dbReference>
<dbReference type="AlphaFoldDB" id="A0AA36CHH5"/>
<dbReference type="Proteomes" id="UP001177023">
    <property type="component" value="Unassembled WGS sequence"/>
</dbReference>